<dbReference type="GO" id="GO:0005737">
    <property type="term" value="C:cytoplasm"/>
    <property type="evidence" value="ECO:0000318"/>
    <property type="project" value="GO_Central"/>
</dbReference>
<dbReference type="GO" id="GO:0007018">
    <property type="term" value="P:microtubule-based movement"/>
    <property type="evidence" value="ECO:0000318"/>
    <property type="project" value="GO_Central"/>
</dbReference>
<dbReference type="OMA" id="NNSTIEY"/>
<accession>F4PDA3</accession>
<dbReference type="GO" id="GO:0045505">
    <property type="term" value="F:dynein intermediate chain binding"/>
    <property type="evidence" value="ECO:0000318"/>
    <property type="project" value="GO_Central"/>
</dbReference>
<dbReference type="OrthoDB" id="9985637at2759"/>
<dbReference type="Pfam" id="PF03259">
    <property type="entry name" value="Robl_LC7"/>
    <property type="match status" value="1"/>
</dbReference>
<proteinExistence type="inferred from homology"/>
<dbReference type="InterPro" id="IPR004942">
    <property type="entry name" value="Roadblock/LAMTOR2_dom"/>
</dbReference>
<dbReference type="GeneID" id="18239545"/>
<dbReference type="HOGENOM" id="CLU_113002_4_0_1"/>
<dbReference type="Gene3D" id="3.30.450.30">
    <property type="entry name" value="Dynein light chain 2a, cytoplasmic"/>
    <property type="match status" value="1"/>
</dbReference>
<feature type="domain" description="Roadblock/LAMTOR2" evidence="2">
    <location>
        <begin position="13"/>
        <end position="100"/>
    </location>
</feature>
<dbReference type="GO" id="GO:0005868">
    <property type="term" value="C:cytoplasmic dynein complex"/>
    <property type="evidence" value="ECO:0000318"/>
    <property type="project" value="GO_Central"/>
</dbReference>
<organism evidence="3 4">
    <name type="scientific">Batrachochytrium dendrobatidis (strain JAM81 / FGSC 10211)</name>
    <name type="common">Frog chytrid fungus</name>
    <dbReference type="NCBI Taxonomy" id="684364"/>
    <lineage>
        <taxon>Eukaryota</taxon>
        <taxon>Fungi</taxon>
        <taxon>Fungi incertae sedis</taxon>
        <taxon>Chytridiomycota</taxon>
        <taxon>Chytridiomycota incertae sedis</taxon>
        <taxon>Chytridiomycetes</taxon>
        <taxon>Rhizophydiales</taxon>
        <taxon>Rhizophydiales incertae sedis</taxon>
        <taxon>Batrachochytrium</taxon>
    </lineage>
</organism>
<dbReference type="AlphaFoldDB" id="F4PDA3"/>
<dbReference type="SUPFAM" id="SSF103196">
    <property type="entry name" value="Roadblock/LC7 domain"/>
    <property type="match status" value="1"/>
</dbReference>
<name>F4PDA3_BATDJ</name>
<evidence type="ECO:0000313" key="4">
    <source>
        <dbReference type="Proteomes" id="UP000007241"/>
    </source>
</evidence>
<dbReference type="STRING" id="684364.F4PDA3"/>
<evidence type="ECO:0000256" key="1">
    <source>
        <dbReference type="ARBA" id="ARBA00007191"/>
    </source>
</evidence>
<evidence type="ECO:0000259" key="2">
    <source>
        <dbReference type="SMART" id="SM00960"/>
    </source>
</evidence>
<dbReference type="EMBL" id="GL882895">
    <property type="protein sequence ID" value="EGF76647.1"/>
    <property type="molecule type" value="Genomic_DNA"/>
</dbReference>
<dbReference type="PANTHER" id="PTHR10779">
    <property type="entry name" value="DYNEIN LIGHT CHAIN ROADBLOCK"/>
    <property type="match status" value="1"/>
</dbReference>
<reference evidence="3 4" key="1">
    <citation type="submission" date="2009-12" db="EMBL/GenBank/DDBJ databases">
        <title>The draft genome of Batrachochytrium dendrobatidis.</title>
        <authorList>
            <consortium name="US DOE Joint Genome Institute (JGI-PGF)"/>
            <person name="Kuo A."/>
            <person name="Salamov A."/>
            <person name="Schmutz J."/>
            <person name="Lucas S."/>
            <person name="Pitluck S."/>
            <person name="Rosenblum E."/>
            <person name="Stajich J."/>
            <person name="Eisen M."/>
            <person name="Grigoriev I.V."/>
        </authorList>
    </citation>
    <scope>NUCLEOTIDE SEQUENCE [LARGE SCALE GENOMIC DNA]</scope>
    <source>
        <strain evidence="4">JAM81 / FGSC 10211</strain>
    </source>
</reference>
<keyword evidence="4" id="KW-1185">Reference proteome</keyword>
<comment type="similarity">
    <text evidence="1">Belongs to the GAMAD family.</text>
</comment>
<protein>
    <recommendedName>
        <fullName evidence="2">Roadblock/LAMTOR2 domain-containing protein</fullName>
    </recommendedName>
</protein>
<sequence>MLQCSTGVYITLLATFSKPTLFTFNPGIVIATHEGSVIRSTLDNIQTPQISTLVVQLAARGKSVVRDLDPEDELTFLRIRSKKHEIMVAETKQYLLIVIQNPHEL</sequence>
<gene>
    <name evidence="3" type="ORF">BATDEDRAFT_28204</name>
</gene>
<dbReference type="SMART" id="SM00960">
    <property type="entry name" value="Robl_LC7"/>
    <property type="match status" value="1"/>
</dbReference>
<dbReference type="RefSeq" id="XP_006682589.1">
    <property type="nucleotide sequence ID" value="XM_006682526.1"/>
</dbReference>
<dbReference type="InParanoid" id="F4PDA3"/>
<evidence type="ECO:0000313" key="3">
    <source>
        <dbReference type="EMBL" id="EGF76647.1"/>
    </source>
</evidence>
<dbReference type="Proteomes" id="UP000007241">
    <property type="component" value="Unassembled WGS sequence"/>
</dbReference>